<organism evidence="1 2">
    <name type="scientific">Cereibacter sphaeroides</name>
    <name type="common">Rhodobacter sphaeroides</name>
    <dbReference type="NCBI Taxonomy" id="1063"/>
    <lineage>
        <taxon>Bacteria</taxon>
        <taxon>Pseudomonadati</taxon>
        <taxon>Pseudomonadota</taxon>
        <taxon>Alphaproteobacteria</taxon>
        <taxon>Rhodobacterales</taxon>
        <taxon>Paracoccaceae</taxon>
        <taxon>Cereibacter</taxon>
    </lineage>
</organism>
<dbReference type="Proteomes" id="UP000248975">
    <property type="component" value="Unassembled WGS sequence"/>
</dbReference>
<reference evidence="1 2" key="1">
    <citation type="submission" date="2017-08" db="EMBL/GenBank/DDBJ databases">
        <title>Infants hospitalized years apart are colonized by the same room-sourced microbial strains.</title>
        <authorList>
            <person name="Brooks B."/>
            <person name="Olm M.R."/>
            <person name="Firek B.A."/>
            <person name="Baker R."/>
            <person name="Thomas B.C."/>
            <person name="Morowitz M.J."/>
            <person name="Banfield J.F."/>
        </authorList>
    </citation>
    <scope>NUCLEOTIDE SEQUENCE [LARGE SCALE GENOMIC DNA]</scope>
    <source>
        <strain evidence="1">S2_003_000_R2_11</strain>
    </source>
</reference>
<dbReference type="EMBL" id="QFQS01000001">
    <property type="protein sequence ID" value="PZR00560.1"/>
    <property type="molecule type" value="Genomic_DNA"/>
</dbReference>
<accession>A0A2W5SED6</accession>
<gene>
    <name evidence="1" type="ORF">DI533_08390</name>
</gene>
<evidence type="ECO:0000313" key="2">
    <source>
        <dbReference type="Proteomes" id="UP000248975"/>
    </source>
</evidence>
<name>A0A2W5SED6_CERSP</name>
<dbReference type="Gene3D" id="2.40.160.20">
    <property type="match status" value="1"/>
</dbReference>
<comment type="caution">
    <text evidence="1">The sequence shown here is derived from an EMBL/GenBank/DDBJ whole genome shotgun (WGS) entry which is preliminary data.</text>
</comment>
<sequence>MASTSGTGTKRRRSLSPPAVAVLQEQTDVLQSNSRHFEYGECVADYRVLYEMCNSWTHGIEMMAPMSVGSLLRKVMVAKSDGFWHTPALVFGSFLLVAFGAPQAVVAQSWNLDLTAYGQSDNGPQAELLIERQFRPFAELGKWSIAPGAGLRVTSDTGSWIGGGIIAYRTYGQNWRVDAGIMPGYYSDGSDGTVLGSDLEFRSYVSLGRQVTDSLYVGLGIEHMSNGGLGNINPGDNRLLLRFIKLDRR</sequence>
<evidence type="ECO:0008006" key="3">
    <source>
        <dbReference type="Google" id="ProtNLM"/>
    </source>
</evidence>
<proteinExistence type="predicted"/>
<evidence type="ECO:0000313" key="1">
    <source>
        <dbReference type="EMBL" id="PZR00560.1"/>
    </source>
</evidence>
<protein>
    <recommendedName>
        <fullName evidence="3">Acyloxyacyl hydrolase</fullName>
    </recommendedName>
</protein>
<dbReference type="Pfam" id="PF09411">
    <property type="entry name" value="PagL"/>
    <property type="match status" value="1"/>
</dbReference>
<dbReference type="AlphaFoldDB" id="A0A2W5SED6"/>
<dbReference type="InterPro" id="IPR018550">
    <property type="entry name" value="Lipid-A_deacylase-rel"/>
</dbReference>